<dbReference type="EMBL" id="MHTK01000002">
    <property type="protein sequence ID" value="OHA60128.1"/>
    <property type="molecule type" value="Genomic_DNA"/>
</dbReference>
<dbReference type="Proteomes" id="UP000177838">
    <property type="component" value="Unassembled WGS sequence"/>
</dbReference>
<keyword evidence="1" id="KW-0472">Membrane</keyword>
<keyword evidence="1" id="KW-0812">Transmembrane</keyword>
<protein>
    <submittedName>
        <fullName evidence="2">Uncharacterized protein</fullName>
    </submittedName>
</protein>
<evidence type="ECO:0000313" key="3">
    <source>
        <dbReference type="Proteomes" id="UP000177838"/>
    </source>
</evidence>
<evidence type="ECO:0000313" key="2">
    <source>
        <dbReference type="EMBL" id="OHA60128.1"/>
    </source>
</evidence>
<gene>
    <name evidence="2" type="ORF">A2589_00405</name>
</gene>
<evidence type="ECO:0000256" key="1">
    <source>
        <dbReference type="SAM" id="Phobius"/>
    </source>
</evidence>
<name>A0A1G2QI95_9BACT</name>
<sequence>MSDQPKLNFIDNFFMIATALFFDGIPAFFTFVTLPLGGIGGVVAGYIVWPFAWLTFWLWFTMKGVKFLGNKWRTISFFGMPVLEFIPYLNNLPGWTAMVVVTSMTVKAEEKLAKLVPRVKPHQPKQSTK</sequence>
<feature type="transmembrane region" description="Helical" evidence="1">
    <location>
        <begin position="12"/>
        <end position="32"/>
    </location>
</feature>
<proteinExistence type="predicted"/>
<comment type="caution">
    <text evidence="2">The sequence shown here is derived from an EMBL/GenBank/DDBJ whole genome shotgun (WGS) entry which is preliminary data.</text>
</comment>
<reference evidence="2 3" key="1">
    <citation type="journal article" date="2016" name="Nat. Commun.">
        <title>Thousands of microbial genomes shed light on interconnected biogeochemical processes in an aquifer system.</title>
        <authorList>
            <person name="Anantharaman K."/>
            <person name="Brown C.T."/>
            <person name="Hug L.A."/>
            <person name="Sharon I."/>
            <person name="Castelle C.J."/>
            <person name="Probst A.J."/>
            <person name="Thomas B.C."/>
            <person name="Singh A."/>
            <person name="Wilkins M.J."/>
            <person name="Karaoz U."/>
            <person name="Brodie E.L."/>
            <person name="Williams K.H."/>
            <person name="Hubbard S.S."/>
            <person name="Banfield J.F."/>
        </authorList>
    </citation>
    <scope>NUCLEOTIDE SEQUENCE [LARGE SCALE GENOMIC DNA]</scope>
</reference>
<feature type="transmembrane region" description="Helical" evidence="1">
    <location>
        <begin position="38"/>
        <end position="60"/>
    </location>
</feature>
<accession>A0A1G2QI95</accession>
<dbReference type="STRING" id="1802439.A2589_00405"/>
<dbReference type="AlphaFoldDB" id="A0A1G2QI95"/>
<keyword evidence="1" id="KW-1133">Transmembrane helix</keyword>
<organism evidence="2 3">
    <name type="scientific">Candidatus Vogelbacteria bacterium RIFOXYD1_FULL_46_19</name>
    <dbReference type="NCBI Taxonomy" id="1802439"/>
    <lineage>
        <taxon>Bacteria</taxon>
        <taxon>Candidatus Vogeliibacteriota</taxon>
    </lineage>
</organism>